<dbReference type="GO" id="GO:0015627">
    <property type="term" value="C:type II protein secretion system complex"/>
    <property type="evidence" value="ECO:0007669"/>
    <property type="project" value="InterPro"/>
</dbReference>
<dbReference type="AlphaFoldDB" id="A0AAW7YV81"/>
<dbReference type="RefSeq" id="WP_061997226.1">
    <property type="nucleotide sequence ID" value="NZ_JAUOQI010000002.1"/>
</dbReference>
<feature type="domain" description="Type II secretion system protein GspB C-terminal" evidence="3">
    <location>
        <begin position="337"/>
        <end position="395"/>
    </location>
</feature>
<gene>
    <name evidence="4" type="ORF">Q4527_02680</name>
</gene>
<feature type="compositionally biased region" description="Polar residues" evidence="1">
    <location>
        <begin position="223"/>
        <end position="241"/>
    </location>
</feature>
<feature type="domain" description="DUF3391" evidence="2">
    <location>
        <begin position="6"/>
        <end position="67"/>
    </location>
</feature>
<organism evidence="4 5">
    <name type="scientific">Alteromonas stellipolaris</name>
    <dbReference type="NCBI Taxonomy" id="233316"/>
    <lineage>
        <taxon>Bacteria</taxon>
        <taxon>Pseudomonadati</taxon>
        <taxon>Pseudomonadota</taxon>
        <taxon>Gammaproteobacteria</taxon>
        <taxon>Alteromonadales</taxon>
        <taxon>Alteromonadaceae</taxon>
        <taxon>Alteromonas/Salinimonas group</taxon>
        <taxon>Alteromonas</taxon>
    </lineage>
</organism>
<reference evidence="4" key="1">
    <citation type="submission" date="2023-07" db="EMBL/GenBank/DDBJ databases">
        <title>Genome content predicts the carbon catabolic preferences of heterotrophic bacteria.</title>
        <authorList>
            <person name="Gralka M."/>
        </authorList>
    </citation>
    <scope>NUCLEOTIDE SEQUENCE</scope>
    <source>
        <strain evidence="4">F2M12</strain>
    </source>
</reference>
<proteinExistence type="predicted"/>
<name>A0AAW7YV81_9ALTE</name>
<dbReference type="InterPro" id="IPR032389">
    <property type="entry name" value="GspB_C"/>
</dbReference>
<dbReference type="Proteomes" id="UP001170717">
    <property type="component" value="Unassembled WGS sequence"/>
</dbReference>
<evidence type="ECO:0000259" key="2">
    <source>
        <dbReference type="Pfam" id="PF11871"/>
    </source>
</evidence>
<evidence type="ECO:0000313" key="5">
    <source>
        <dbReference type="Proteomes" id="UP001170717"/>
    </source>
</evidence>
<evidence type="ECO:0000313" key="4">
    <source>
        <dbReference type="EMBL" id="MDO6576274.1"/>
    </source>
</evidence>
<dbReference type="InterPro" id="IPR021812">
    <property type="entry name" value="DUF3391"/>
</dbReference>
<evidence type="ECO:0000259" key="3">
    <source>
        <dbReference type="Pfam" id="PF16537"/>
    </source>
</evidence>
<dbReference type="Pfam" id="PF11871">
    <property type="entry name" value="DUF3391"/>
    <property type="match status" value="1"/>
</dbReference>
<feature type="region of interest" description="Disordered" evidence="1">
    <location>
        <begin position="160"/>
        <end position="241"/>
    </location>
</feature>
<protein>
    <submittedName>
        <fullName evidence="4">General secretion pathway protein GspB</fullName>
    </submittedName>
</protein>
<comment type="caution">
    <text evidence="4">The sequence shown here is derived from an EMBL/GenBank/DDBJ whole genome shotgun (WGS) entry which is preliminary data.</text>
</comment>
<accession>A0AAW7YV81</accession>
<evidence type="ECO:0000256" key="1">
    <source>
        <dbReference type="SAM" id="MobiDB-lite"/>
    </source>
</evidence>
<dbReference type="EMBL" id="JAUOQI010000002">
    <property type="protein sequence ID" value="MDO6576274.1"/>
    <property type="molecule type" value="Genomic_DNA"/>
</dbReference>
<feature type="compositionally biased region" description="Polar residues" evidence="1">
    <location>
        <begin position="160"/>
        <end position="216"/>
    </location>
</feature>
<sequence>MSNILSINDLKPGMVIVRITQQNGPVKIRKSGLVSSDAMVEGLAEMGVQEIEIDPDQTVEIAPSTTAGTGHRTQTQALLRGQHDTSAKFDKTLSDQFNRSLFLPTVQGLPSVWKVYGKELATYSAIVAVGLCLGFLVATRGEWWPAVTASVVESIQPEASTATDSSLMGQKTLTQTPSPLTEPVSGQGNGQTTAQATIPQEESNVPEQGATSSANLPSEKPDSQNVGSDNIAQASGANAKPNLQTLSKQAAAEDENGSEDTFDLAAAEQEGRVLNAQGDQEDNKIEVSPELLARFNQAVAALDTQAENDDFEPKTKVTVRDNIQRVDQLPVRLLTRLPSMNFSAHMYASRPDDRWVRVNGIQMTEGDWIDDKVQIVNIEAQQVVLGFEEELFTMAALTDW</sequence>
<dbReference type="Pfam" id="PF16537">
    <property type="entry name" value="T2SSB"/>
    <property type="match status" value="1"/>
</dbReference>